<organism evidence="2 3">
    <name type="scientific">Forsythia ovata</name>
    <dbReference type="NCBI Taxonomy" id="205694"/>
    <lineage>
        <taxon>Eukaryota</taxon>
        <taxon>Viridiplantae</taxon>
        <taxon>Streptophyta</taxon>
        <taxon>Embryophyta</taxon>
        <taxon>Tracheophyta</taxon>
        <taxon>Spermatophyta</taxon>
        <taxon>Magnoliopsida</taxon>
        <taxon>eudicotyledons</taxon>
        <taxon>Gunneridae</taxon>
        <taxon>Pentapetalae</taxon>
        <taxon>asterids</taxon>
        <taxon>lamiids</taxon>
        <taxon>Lamiales</taxon>
        <taxon>Oleaceae</taxon>
        <taxon>Forsythieae</taxon>
        <taxon>Forsythia</taxon>
    </lineage>
</organism>
<dbReference type="Proteomes" id="UP001604277">
    <property type="component" value="Unassembled WGS sequence"/>
</dbReference>
<sequence length="124" mass="14672">MFFQEKQVDLLPRSKEKVTTPEGDRYVCPTTNTANVYDAWKKTTNDRYKDMNNDTRNEAKRKSQSNNPADWREHGPPWIRAEHWNSLLNYWDTEKWKNNAKIVKENCLAQGCDGEMKKHTGPRK</sequence>
<comment type="caution">
    <text evidence="2">The sequence shown here is derived from an EMBL/GenBank/DDBJ whole genome shotgun (WGS) entry which is preliminary data.</text>
</comment>
<dbReference type="AlphaFoldDB" id="A0ABD1UXC3"/>
<evidence type="ECO:0000256" key="1">
    <source>
        <dbReference type="SAM" id="MobiDB-lite"/>
    </source>
</evidence>
<evidence type="ECO:0000313" key="3">
    <source>
        <dbReference type="Proteomes" id="UP001604277"/>
    </source>
</evidence>
<keyword evidence="3" id="KW-1185">Reference proteome</keyword>
<gene>
    <name evidence="2" type="ORF">Fot_22311</name>
</gene>
<dbReference type="EMBL" id="JBFOLJ010000006">
    <property type="protein sequence ID" value="KAL2529710.1"/>
    <property type="molecule type" value="Genomic_DNA"/>
</dbReference>
<accession>A0ABD1UXC3</accession>
<protein>
    <submittedName>
        <fullName evidence="2">Uncharacterized protein</fullName>
    </submittedName>
</protein>
<evidence type="ECO:0000313" key="2">
    <source>
        <dbReference type="EMBL" id="KAL2529710.1"/>
    </source>
</evidence>
<feature type="compositionally biased region" description="Basic and acidic residues" evidence="1">
    <location>
        <begin position="45"/>
        <end position="61"/>
    </location>
</feature>
<proteinExistence type="predicted"/>
<feature type="region of interest" description="Disordered" evidence="1">
    <location>
        <begin position="45"/>
        <end position="76"/>
    </location>
</feature>
<name>A0ABD1UXC3_9LAMI</name>
<reference evidence="3" key="1">
    <citation type="submission" date="2024-07" db="EMBL/GenBank/DDBJ databases">
        <title>Two chromosome-level genome assemblies of Korean endemic species Abeliophyllum distichum and Forsythia ovata (Oleaceae).</title>
        <authorList>
            <person name="Jang H."/>
        </authorList>
    </citation>
    <scope>NUCLEOTIDE SEQUENCE [LARGE SCALE GENOMIC DNA]</scope>
</reference>